<feature type="compositionally biased region" description="Low complexity" evidence="6">
    <location>
        <begin position="203"/>
        <end position="216"/>
    </location>
</feature>
<feature type="domain" description="HTH myb-type" evidence="8">
    <location>
        <begin position="9"/>
        <end position="61"/>
    </location>
</feature>
<keyword evidence="10" id="KW-1185">Reference proteome</keyword>
<gene>
    <name evidence="9" type="primary">TorMYB37</name>
    <name evidence="9" type="ORF">TorRG33x02_050990</name>
</gene>
<evidence type="ECO:0000256" key="3">
    <source>
        <dbReference type="ARBA" id="ARBA00023125"/>
    </source>
</evidence>
<evidence type="ECO:0000313" key="10">
    <source>
        <dbReference type="Proteomes" id="UP000237000"/>
    </source>
</evidence>
<dbReference type="PROSITE" id="PS50090">
    <property type="entry name" value="MYB_LIKE"/>
    <property type="match status" value="2"/>
</dbReference>
<dbReference type="Gene3D" id="1.10.10.60">
    <property type="entry name" value="Homeodomain-like"/>
    <property type="match status" value="2"/>
</dbReference>
<accession>A0A2P5FN74</accession>
<feature type="region of interest" description="Disordered" evidence="6">
    <location>
        <begin position="203"/>
        <end position="225"/>
    </location>
</feature>
<evidence type="ECO:0000259" key="7">
    <source>
        <dbReference type="PROSITE" id="PS50090"/>
    </source>
</evidence>
<dbReference type="SMART" id="SM00717">
    <property type="entry name" value="SANT"/>
    <property type="match status" value="2"/>
</dbReference>
<feature type="region of interest" description="Disordered" evidence="6">
    <location>
        <begin position="282"/>
        <end position="304"/>
    </location>
</feature>
<dbReference type="PROSITE" id="PS51294">
    <property type="entry name" value="HTH_MYB"/>
    <property type="match status" value="2"/>
</dbReference>
<dbReference type="InterPro" id="IPR009057">
    <property type="entry name" value="Homeodomain-like_sf"/>
</dbReference>
<keyword evidence="5" id="KW-0539">Nucleus</keyword>
<keyword evidence="3" id="KW-0238">DNA-binding</keyword>
<name>A0A2P5FN74_TREOI</name>
<dbReference type="InParanoid" id="A0A2P5FN74"/>
<evidence type="ECO:0000256" key="1">
    <source>
        <dbReference type="ARBA" id="ARBA00004123"/>
    </source>
</evidence>
<dbReference type="Proteomes" id="UP000237000">
    <property type="component" value="Unassembled WGS sequence"/>
</dbReference>
<dbReference type="FunFam" id="1.10.10.60:FF:000121">
    <property type="entry name" value="Myb transcription factor"/>
    <property type="match status" value="1"/>
</dbReference>
<keyword evidence="2" id="KW-0805">Transcription regulation</keyword>
<dbReference type="GO" id="GO:0003677">
    <property type="term" value="F:DNA binding"/>
    <property type="evidence" value="ECO:0007669"/>
    <property type="project" value="UniProtKB-KW"/>
</dbReference>
<feature type="domain" description="Myb-like" evidence="7">
    <location>
        <begin position="62"/>
        <end position="112"/>
    </location>
</feature>
<feature type="compositionally biased region" description="Basic residues" evidence="6">
    <location>
        <begin position="144"/>
        <end position="160"/>
    </location>
</feature>
<dbReference type="PANTHER" id="PTHR47999:SF109">
    <property type="entry name" value="TRANSCRIPTION FACTOR MYB15-LIKE"/>
    <property type="match status" value="1"/>
</dbReference>
<dbReference type="OrthoDB" id="2143914at2759"/>
<dbReference type="InterPro" id="IPR001005">
    <property type="entry name" value="SANT/Myb"/>
</dbReference>
<reference evidence="10" key="1">
    <citation type="submission" date="2016-06" db="EMBL/GenBank/DDBJ databases">
        <title>Parallel loss of symbiosis genes in relatives of nitrogen-fixing non-legume Parasponia.</title>
        <authorList>
            <person name="Van Velzen R."/>
            <person name="Holmer R."/>
            <person name="Bu F."/>
            <person name="Rutten L."/>
            <person name="Van Zeijl A."/>
            <person name="Liu W."/>
            <person name="Santuari L."/>
            <person name="Cao Q."/>
            <person name="Sharma T."/>
            <person name="Shen D."/>
            <person name="Roswanjaya Y."/>
            <person name="Wardhani T."/>
            <person name="Kalhor M.S."/>
            <person name="Jansen J."/>
            <person name="Van den Hoogen J."/>
            <person name="Gungor B."/>
            <person name="Hartog M."/>
            <person name="Hontelez J."/>
            <person name="Verver J."/>
            <person name="Yang W.-C."/>
            <person name="Schijlen E."/>
            <person name="Repin R."/>
            <person name="Schilthuizen M."/>
            <person name="Schranz E."/>
            <person name="Heidstra R."/>
            <person name="Miyata K."/>
            <person name="Fedorova E."/>
            <person name="Kohlen W."/>
            <person name="Bisseling T."/>
            <person name="Smit S."/>
            <person name="Geurts R."/>
        </authorList>
    </citation>
    <scope>NUCLEOTIDE SEQUENCE [LARGE SCALE GENOMIC DNA]</scope>
    <source>
        <strain evidence="10">cv. RG33-2</strain>
    </source>
</reference>
<sequence>MGRAPCCEKLGLNRGKWTAEEDKILTNYIQAHGEGSWRSLPKKAGLLRCGKSCRLRWVNYLKDDLRRGNITTEEEETIIKLRNTLGNRWSLIAKHLPGRTDNEIKNYWNSHLRRKIYCFTHLGKESLSSTTTNHVVPASNIRPSGRRSGRTSRAAMKKNKATNLTYSTTKRHINQVLPREKSCSTTPSAEKKDSTVEYLWSKTKGSTSDTTSASVSSRDEAIKTKEEEQLELEGWLEREIMGLNYILEDGLEENTGGNFTIDEKGFCVDVVTMLELFNEGESVEFSPPGKEMENKENDNNNDEPEEWLDKEIRRLSDCILEDQEVEMEMGLHNFGVREELERGNWANFIDDDHDIICRLSSSHAELSDEEYYWQSCGSSAVNLSLFHGEGDVEWGDQMFSLWQQPN</sequence>
<dbReference type="STRING" id="63057.A0A2P5FN74"/>
<comment type="caution">
    <text evidence="9">The sequence shown here is derived from an EMBL/GenBank/DDBJ whole genome shotgun (WGS) entry which is preliminary data.</text>
</comment>
<keyword evidence="4" id="KW-0804">Transcription</keyword>
<evidence type="ECO:0000256" key="5">
    <source>
        <dbReference type="ARBA" id="ARBA00023242"/>
    </source>
</evidence>
<proteinExistence type="predicted"/>
<feature type="region of interest" description="Disordered" evidence="6">
    <location>
        <begin position="130"/>
        <end position="160"/>
    </location>
</feature>
<dbReference type="InterPro" id="IPR017930">
    <property type="entry name" value="Myb_dom"/>
</dbReference>
<comment type="subcellular location">
    <subcellularLocation>
        <location evidence="1">Nucleus</location>
    </subcellularLocation>
</comment>
<dbReference type="SUPFAM" id="SSF46689">
    <property type="entry name" value="Homeodomain-like"/>
    <property type="match status" value="1"/>
</dbReference>
<evidence type="ECO:0000256" key="6">
    <source>
        <dbReference type="SAM" id="MobiDB-lite"/>
    </source>
</evidence>
<dbReference type="GO" id="GO:0005634">
    <property type="term" value="C:nucleus"/>
    <property type="evidence" value="ECO:0007669"/>
    <property type="project" value="UniProtKB-SubCell"/>
</dbReference>
<dbReference type="Pfam" id="PF00249">
    <property type="entry name" value="Myb_DNA-binding"/>
    <property type="match status" value="2"/>
</dbReference>
<dbReference type="CDD" id="cd00167">
    <property type="entry name" value="SANT"/>
    <property type="match status" value="2"/>
</dbReference>
<dbReference type="AlphaFoldDB" id="A0A2P5FN74"/>
<feature type="domain" description="HTH myb-type" evidence="8">
    <location>
        <begin position="62"/>
        <end position="116"/>
    </location>
</feature>
<dbReference type="InterPro" id="IPR015495">
    <property type="entry name" value="Myb_TF_plants"/>
</dbReference>
<dbReference type="EMBL" id="JXTC01000020">
    <property type="protein sequence ID" value="PON99239.1"/>
    <property type="molecule type" value="Genomic_DNA"/>
</dbReference>
<dbReference type="PANTHER" id="PTHR47999">
    <property type="entry name" value="TRANSCRIPTION FACTOR MYB8-RELATED-RELATED"/>
    <property type="match status" value="1"/>
</dbReference>
<evidence type="ECO:0000256" key="4">
    <source>
        <dbReference type="ARBA" id="ARBA00023163"/>
    </source>
</evidence>
<evidence type="ECO:0000313" key="9">
    <source>
        <dbReference type="EMBL" id="PON99239.1"/>
    </source>
</evidence>
<evidence type="ECO:0000256" key="2">
    <source>
        <dbReference type="ARBA" id="ARBA00023015"/>
    </source>
</evidence>
<evidence type="ECO:0000259" key="8">
    <source>
        <dbReference type="PROSITE" id="PS51294"/>
    </source>
</evidence>
<feature type="domain" description="Myb-like" evidence="7">
    <location>
        <begin position="9"/>
        <end position="61"/>
    </location>
</feature>
<protein>
    <submittedName>
        <fullName evidence="9">MYB transcription factor</fullName>
    </submittedName>
</protein>
<organism evidence="9 10">
    <name type="scientific">Trema orientale</name>
    <name type="common">Charcoal tree</name>
    <name type="synonym">Celtis orientalis</name>
    <dbReference type="NCBI Taxonomy" id="63057"/>
    <lineage>
        <taxon>Eukaryota</taxon>
        <taxon>Viridiplantae</taxon>
        <taxon>Streptophyta</taxon>
        <taxon>Embryophyta</taxon>
        <taxon>Tracheophyta</taxon>
        <taxon>Spermatophyta</taxon>
        <taxon>Magnoliopsida</taxon>
        <taxon>eudicotyledons</taxon>
        <taxon>Gunneridae</taxon>
        <taxon>Pentapetalae</taxon>
        <taxon>rosids</taxon>
        <taxon>fabids</taxon>
        <taxon>Rosales</taxon>
        <taxon>Cannabaceae</taxon>
        <taxon>Trema</taxon>
    </lineage>
</organism>